<dbReference type="PANTHER" id="PTHR37534:SF43">
    <property type="entry name" value="FINGER DOMAIN PROTEIN, PUTATIVE (AFU_ORTHOLOGUE AFUA_1G01850)-RELATED"/>
    <property type="match status" value="1"/>
</dbReference>
<dbReference type="GO" id="GO:0045944">
    <property type="term" value="P:positive regulation of transcription by RNA polymerase II"/>
    <property type="evidence" value="ECO:0007669"/>
    <property type="project" value="TreeGrafter"/>
</dbReference>
<dbReference type="CDD" id="cd00067">
    <property type="entry name" value="GAL4"/>
    <property type="match status" value="1"/>
</dbReference>
<keyword evidence="2" id="KW-0805">Transcription regulation</keyword>
<dbReference type="GO" id="GO:0008270">
    <property type="term" value="F:zinc ion binding"/>
    <property type="evidence" value="ECO:0007669"/>
    <property type="project" value="InterPro"/>
</dbReference>
<evidence type="ECO:0000256" key="1">
    <source>
        <dbReference type="ARBA" id="ARBA00004123"/>
    </source>
</evidence>
<dbReference type="GO" id="GO:0000976">
    <property type="term" value="F:transcription cis-regulatory region binding"/>
    <property type="evidence" value="ECO:0007669"/>
    <property type="project" value="TreeGrafter"/>
</dbReference>
<feature type="region of interest" description="Disordered" evidence="6">
    <location>
        <begin position="161"/>
        <end position="234"/>
    </location>
</feature>
<comment type="subcellular location">
    <subcellularLocation>
        <location evidence="1">Nucleus</location>
    </subcellularLocation>
</comment>
<evidence type="ECO:0000313" key="8">
    <source>
        <dbReference type="Proteomes" id="UP000191285"/>
    </source>
</evidence>
<gene>
    <name evidence="7" type="ORF">PENSTE_c005G07500</name>
</gene>
<dbReference type="EMBL" id="MLKD01000005">
    <property type="protein sequence ID" value="OQE26485.1"/>
    <property type="molecule type" value="Genomic_DNA"/>
</dbReference>
<proteinExistence type="predicted"/>
<dbReference type="InterPro" id="IPR001138">
    <property type="entry name" value="Zn2Cys6_DnaBD"/>
</dbReference>
<dbReference type="STRING" id="303698.A0A1V6TJF0"/>
<dbReference type="GO" id="GO:0000981">
    <property type="term" value="F:DNA-binding transcription factor activity, RNA polymerase II-specific"/>
    <property type="evidence" value="ECO:0007669"/>
    <property type="project" value="InterPro"/>
</dbReference>
<keyword evidence="8" id="KW-1185">Reference proteome</keyword>
<dbReference type="GO" id="GO:0005634">
    <property type="term" value="C:nucleus"/>
    <property type="evidence" value="ECO:0007669"/>
    <property type="project" value="UniProtKB-SubCell"/>
</dbReference>
<evidence type="ECO:0000256" key="6">
    <source>
        <dbReference type="SAM" id="MobiDB-lite"/>
    </source>
</evidence>
<evidence type="ECO:0000256" key="2">
    <source>
        <dbReference type="ARBA" id="ARBA00023015"/>
    </source>
</evidence>
<dbReference type="InterPro" id="IPR021858">
    <property type="entry name" value="Fun_TF"/>
</dbReference>
<evidence type="ECO:0008006" key="9">
    <source>
        <dbReference type="Google" id="ProtNLM"/>
    </source>
</evidence>
<evidence type="ECO:0000256" key="3">
    <source>
        <dbReference type="ARBA" id="ARBA00023125"/>
    </source>
</evidence>
<dbReference type="PANTHER" id="PTHR37534">
    <property type="entry name" value="TRANSCRIPTIONAL ACTIVATOR PROTEIN UGA3"/>
    <property type="match status" value="1"/>
</dbReference>
<keyword evidence="3" id="KW-0238">DNA-binding</keyword>
<name>A0A1V6TJF0_9EURO</name>
<organism evidence="7 8">
    <name type="scientific">Penicillium steckii</name>
    <dbReference type="NCBI Taxonomy" id="303698"/>
    <lineage>
        <taxon>Eukaryota</taxon>
        <taxon>Fungi</taxon>
        <taxon>Dikarya</taxon>
        <taxon>Ascomycota</taxon>
        <taxon>Pezizomycotina</taxon>
        <taxon>Eurotiomycetes</taxon>
        <taxon>Eurotiomycetidae</taxon>
        <taxon>Eurotiales</taxon>
        <taxon>Aspergillaceae</taxon>
        <taxon>Penicillium</taxon>
    </lineage>
</organism>
<accession>A0A1V6TJF0</accession>
<keyword evidence="5" id="KW-0539">Nucleus</keyword>
<dbReference type="AlphaFoldDB" id="A0A1V6TJF0"/>
<keyword evidence="4" id="KW-0804">Transcription</keyword>
<comment type="caution">
    <text evidence="7">The sequence shown here is derived from an EMBL/GenBank/DDBJ whole genome shotgun (WGS) entry which is preliminary data.</text>
</comment>
<reference evidence="8" key="1">
    <citation type="journal article" date="2017" name="Nat. Microbiol.">
        <title>Global analysis of biosynthetic gene clusters reveals vast potential of secondary metabolite production in Penicillium species.</title>
        <authorList>
            <person name="Nielsen J.C."/>
            <person name="Grijseels S."/>
            <person name="Prigent S."/>
            <person name="Ji B."/>
            <person name="Dainat J."/>
            <person name="Nielsen K.F."/>
            <person name="Frisvad J.C."/>
            <person name="Workman M."/>
            <person name="Nielsen J."/>
        </authorList>
    </citation>
    <scope>NUCLEOTIDE SEQUENCE [LARGE SCALE GENOMIC DNA]</scope>
    <source>
        <strain evidence="8">IBT 24891</strain>
    </source>
</reference>
<dbReference type="Proteomes" id="UP000191285">
    <property type="component" value="Unassembled WGS sequence"/>
</dbReference>
<evidence type="ECO:0000313" key="7">
    <source>
        <dbReference type="EMBL" id="OQE26485.1"/>
    </source>
</evidence>
<dbReference type="InterPro" id="IPR036864">
    <property type="entry name" value="Zn2-C6_fun-type_DNA-bd_sf"/>
</dbReference>
<evidence type="ECO:0000256" key="4">
    <source>
        <dbReference type="ARBA" id="ARBA00023163"/>
    </source>
</evidence>
<protein>
    <recommendedName>
        <fullName evidence="9">Zn(2)-C6 fungal-type domain-containing protein</fullName>
    </recommendedName>
</protein>
<dbReference type="Pfam" id="PF11951">
    <property type="entry name" value="Fungal_trans_2"/>
    <property type="match status" value="1"/>
</dbReference>
<evidence type="ECO:0000256" key="5">
    <source>
        <dbReference type="ARBA" id="ARBA00023242"/>
    </source>
</evidence>
<sequence>MNEVNFFSSPIYNVGSLISFPDSRNSKWTIHAKLSQLNEQADRQDVTSGLAISYAAATFRVRKAQSTDVRHAYMRVYMQVPWIGTEFSSPEMRSKQAAPHEHNEVLAMKTFNSCGSKITPALLAIDEAIQGSQDLVPGGYIVRMVFERIPGIRLADDEISPMTRKKKCDEGKPSCKGCTRNQPDCQWPHEKSRKPSQSGTSKSLDVSDTGHESSNSSEAPLDRVTEELVTETSPLRLQGTPQKYLWDIADDLFNVPFLDFDDSFLRSEDNIETAAVTDAESPQSPSGAGQAMSNEVIHAQPQFMPQLDHLRFALFGHYIQTTANSIANGSTCSNPFIVQLLPLTVSSGLVLESILAQSCAHRAVRAPMITESPSLSLYSKSLRSLRTAIQTVASQTMDELLALVVSMLVLCFTETARGDTTGSIFIHLQATGSILPVALIKFKNSIPNDLRSFLLEYYICTAALSLISMDAISQPEAIVCPKLLQEGHELALTGYIGNLCGCWLEIILFIPQVFNLGSSWIFQQDVTADHIMTFSLLQSQLSNWEPDEKADFEVALVGKIYKQAVLLYLLTILGMPSSNEDSIHGTNVQDITSQAMSLLEDLAATKQINTSLCWPLSVIGSCALYPEQQNKITTRLETMAGTIGLGNMLKTKELLEYIWSQGLKGPWEISRAMQESEIWISLALID</sequence>
<dbReference type="Gene3D" id="4.10.240.10">
    <property type="entry name" value="Zn(2)-C6 fungal-type DNA-binding domain"/>
    <property type="match status" value="1"/>
</dbReference>
<dbReference type="OrthoDB" id="5419315at2759"/>
<feature type="compositionally biased region" description="Polar residues" evidence="6">
    <location>
        <begin position="195"/>
        <end position="218"/>
    </location>
</feature>